<dbReference type="InterPro" id="IPR041916">
    <property type="entry name" value="Anti_sigma_zinc_sf"/>
</dbReference>
<dbReference type="Proteomes" id="UP000030700">
    <property type="component" value="Unassembled WGS sequence"/>
</dbReference>
<dbReference type="Pfam" id="PF13490">
    <property type="entry name" value="zf-HC2"/>
    <property type="match status" value="1"/>
</dbReference>
<name>A0A0S6W3X4_9BACT</name>
<dbReference type="Gene3D" id="1.10.10.1320">
    <property type="entry name" value="Anti-sigma factor, zinc-finger domain"/>
    <property type="match status" value="1"/>
</dbReference>
<organism evidence="2">
    <name type="scientific">Candidatus Moduliflexus flocculans</name>
    <dbReference type="NCBI Taxonomy" id="1499966"/>
    <lineage>
        <taxon>Bacteria</taxon>
        <taxon>Candidatus Moduliflexota</taxon>
        <taxon>Candidatus Moduliflexia</taxon>
        <taxon>Candidatus Moduliflexales</taxon>
        <taxon>Candidatus Moduliflexaceae</taxon>
    </lineage>
</organism>
<dbReference type="InterPro" id="IPR027383">
    <property type="entry name" value="Znf_put"/>
</dbReference>
<proteinExistence type="predicted"/>
<accession>A0A0S6W3X4</accession>
<evidence type="ECO:0000259" key="1">
    <source>
        <dbReference type="Pfam" id="PF13490"/>
    </source>
</evidence>
<dbReference type="AlphaFoldDB" id="A0A0S6W3X4"/>
<evidence type="ECO:0000313" key="2">
    <source>
        <dbReference type="EMBL" id="GAK53131.1"/>
    </source>
</evidence>
<dbReference type="STRING" id="1499966.U14_04391"/>
<dbReference type="EMBL" id="DF820459">
    <property type="protein sequence ID" value="GAK53131.1"/>
    <property type="molecule type" value="Genomic_DNA"/>
</dbReference>
<reference evidence="2" key="1">
    <citation type="journal article" date="2015" name="PeerJ">
        <title>First genomic representation of candidate bacterial phylum KSB3 points to enhanced environmental sensing as a trigger of wastewater bulking.</title>
        <authorList>
            <person name="Sekiguchi Y."/>
            <person name="Ohashi A."/>
            <person name="Parks D.H."/>
            <person name="Yamauchi T."/>
            <person name="Tyson G.W."/>
            <person name="Hugenholtz P."/>
        </authorList>
    </citation>
    <scope>NUCLEOTIDE SEQUENCE [LARGE SCALE GENOMIC DNA]</scope>
</reference>
<dbReference type="HOGENOM" id="CLU_1302890_0_0_0"/>
<sequence length="210" mass="24125">MDMMTIEHAFQSHDGFLELLEREAQSPHAQHLRKTIESGAHPTGDMLYDYVADDLEPAQTAIIQEHLAFCGACAEETLRIRFLQDAIEDDESQRQPMRIADDIAVEIGWELMEQAAGGMHEEHTFTVVDGEIKTTFQWEYPKARQAGYIVVAWEANITSDRELTIQFFQPDTREILYEEEIGTIRHSHATFTFDELGFDPEHEQWAIAIV</sequence>
<gene>
    <name evidence="2" type="ORF">U14_04391</name>
</gene>
<keyword evidence="3" id="KW-1185">Reference proteome</keyword>
<feature type="domain" description="Putative zinc-finger" evidence="1">
    <location>
        <begin position="45"/>
        <end position="74"/>
    </location>
</feature>
<protein>
    <recommendedName>
        <fullName evidence="1">Putative zinc-finger domain-containing protein</fullName>
    </recommendedName>
</protein>
<evidence type="ECO:0000313" key="3">
    <source>
        <dbReference type="Proteomes" id="UP000030700"/>
    </source>
</evidence>